<reference evidence="2 3" key="1">
    <citation type="submission" date="2018-06" db="EMBL/GenBank/DDBJ databases">
        <title>Chryseolinea flavus sp. nov., a member of the phylum Bacteroidetes isolated from soil.</title>
        <authorList>
            <person name="Li Y."/>
            <person name="Wang J."/>
        </authorList>
    </citation>
    <scope>NUCLEOTIDE SEQUENCE [LARGE SCALE GENOMIC DNA]</scope>
    <source>
        <strain evidence="2 3">SDU1-6</strain>
    </source>
</reference>
<organism evidence="2 3">
    <name type="scientific">Pseudochryseolinea flava</name>
    <dbReference type="NCBI Taxonomy" id="2059302"/>
    <lineage>
        <taxon>Bacteria</taxon>
        <taxon>Pseudomonadati</taxon>
        <taxon>Bacteroidota</taxon>
        <taxon>Cytophagia</taxon>
        <taxon>Cytophagales</taxon>
        <taxon>Fulvivirgaceae</taxon>
        <taxon>Pseudochryseolinea</taxon>
    </lineage>
</organism>
<dbReference type="OrthoDB" id="1204817at2"/>
<evidence type="ECO:0000313" key="2">
    <source>
        <dbReference type="EMBL" id="RAW00286.1"/>
    </source>
</evidence>
<sequence length="238" mass="27278">MKKFRFNSSPWIVLAFMLIMGCVPEDDEIKERPDDIIATKPCQTLYRSIIDMFPEYKNNQGKHEALFSDTVLKQIVLTKESEVYITFISEGAGYSNSFGYYTYNKNTAIQNADQIEKTIIFPNVSDRILNQGDMLQIGEGTFPAGTVIGFFLVFQGWDHGAINYDKPIVYTNYNLNAGSHQQHIFFKQKDCGDYVLAFEDQPLDDNADFDFNDMIFTVADNKDELETTSFQLQDLPQL</sequence>
<feature type="domain" description="DUF4114" evidence="1">
    <location>
        <begin position="142"/>
        <end position="219"/>
    </location>
</feature>
<name>A0A364Y3C2_9BACT</name>
<dbReference type="Pfam" id="PF13448">
    <property type="entry name" value="DUF4114"/>
    <property type="match status" value="1"/>
</dbReference>
<gene>
    <name evidence="2" type="ORF">DQQ10_14620</name>
</gene>
<proteinExistence type="predicted"/>
<dbReference type="Proteomes" id="UP000251889">
    <property type="component" value="Unassembled WGS sequence"/>
</dbReference>
<evidence type="ECO:0000259" key="1">
    <source>
        <dbReference type="Pfam" id="PF13448"/>
    </source>
</evidence>
<evidence type="ECO:0000313" key="3">
    <source>
        <dbReference type="Proteomes" id="UP000251889"/>
    </source>
</evidence>
<protein>
    <recommendedName>
        <fullName evidence="1">DUF4114 domain-containing protein</fullName>
    </recommendedName>
</protein>
<dbReference type="PROSITE" id="PS51257">
    <property type="entry name" value="PROKAR_LIPOPROTEIN"/>
    <property type="match status" value="1"/>
</dbReference>
<dbReference type="InterPro" id="IPR025193">
    <property type="entry name" value="DUF4114"/>
</dbReference>
<dbReference type="AlphaFoldDB" id="A0A364Y3C2"/>
<keyword evidence="3" id="KW-1185">Reference proteome</keyword>
<dbReference type="RefSeq" id="WP_112747628.1">
    <property type="nucleotide sequence ID" value="NZ_QMFY01000007.1"/>
</dbReference>
<comment type="caution">
    <text evidence="2">The sequence shown here is derived from an EMBL/GenBank/DDBJ whole genome shotgun (WGS) entry which is preliminary data.</text>
</comment>
<accession>A0A364Y3C2</accession>
<dbReference type="EMBL" id="QMFY01000007">
    <property type="protein sequence ID" value="RAW00286.1"/>
    <property type="molecule type" value="Genomic_DNA"/>
</dbReference>